<keyword evidence="2" id="KW-1185">Reference proteome</keyword>
<dbReference type="InterPro" id="IPR016024">
    <property type="entry name" value="ARM-type_fold"/>
</dbReference>
<protein>
    <recommendedName>
        <fullName evidence="3">Armadillo repeat-containing domain-containing protein</fullName>
    </recommendedName>
</protein>
<organism evidence="1 2">
    <name type="scientific">Mikania micrantha</name>
    <name type="common">bitter vine</name>
    <dbReference type="NCBI Taxonomy" id="192012"/>
    <lineage>
        <taxon>Eukaryota</taxon>
        <taxon>Viridiplantae</taxon>
        <taxon>Streptophyta</taxon>
        <taxon>Embryophyta</taxon>
        <taxon>Tracheophyta</taxon>
        <taxon>Spermatophyta</taxon>
        <taxon>Magnoliopsida</taxon>
        <taxon>eudicotyledons</taxon>
        <taxon>Gunneridae</taxon>
        <taxon>Pentapetalae</taxon>
        <taxon>asterids</taxon>
        <taxon>campanulids</taxon>
        <taxon>Asterales</taxon>
        <taxon>Asteraceae</taxon>
        <taxon>Asteroideae</taxon>
        <taxon>Heliantheae alliance</taxon>
        <taxon>Eupatorieae</taxon>
        <taxon>Mikania</taxon>
    </lineage>
</organism>
<dbReference type="OrthoDB" id="1743904at2759"/>
<comment type="caution">
    <text evidence="1">The sequence shown here is derived from an EMBL/GenBank/DDBJ whole genome shotgun (WGS) entry which is preliminary data.</text>
</comment>
<gene>
    <name evidence="1" type="ORF">E3N88_24015</name>
</gene>
<dbReference type="Gene3D" id="1.25.10.10">
    <property type="entry name" value="Leucine-rich Repeat Variant"/>
    <property type="match status" value="1"/>
</dbReference>
<dbReference type="AlphaFoldDB" id="A0A5N6NF24"/>
<dbReference type="InterPro" id="IPR011989">
    <property type="entry name" value="ARM-like"/>
</dbReference>
<dbReference type="SUPFAM" id="SSF48371">
    <property type="entry name" value="ARM repeat"/>
    <property type="match status" value="1"/>
</dbReference>
<evidence type="ECO:0000313" key="2">
    <source>
        <dbReference type="Proteomes" id="UP000326396"/>
    </source>
</evidence>
<name>A0A5N6NF24_9ASTR</name>
<dbReference type="Proteomes" id="UP000326396">
    <property type="component" value="Linkage Group LG2"/>
</dbReference>
<accession>A0A5N6NF24</accession>
<evidence type="ECO:0008006" key="3">
    <source>
        <dbReference type="Google" id="ProtNLM"/>
    </source>
</evidence>
<proteinExistence type="predicted"/>
<sequence length="136" mass="15044">MSPAEHLPLRRRHRKRRGDSGAVLSLPPIASNDPIIAWVWSYISLLYLCPLIIRIEVSNELCSLANVNVRNKKIIAEEGGIPPFVEASKRRSPEAQIAAAITILNLANDQDKARVITDGLGVMIIVQSLQKSTIRN</sequence>
<dbReference type="PANTHER" id="PTHR46168">
    <property type="entry name" value="ARMADILLO REPEAT ONLY 4"/>
    <property type="match status" value="1"/>
</dbReference>
<dbReference type="EMBL" id="SZYD01000012">
    <property type="protein sequence ID" value="KAD4586414.1"/>
    <property type="molecule type" value="Genomic_DNA"/>
</dbReference>
<evidence type="ECO:0000313" key="1">
    <source>
        <dbReference type="EMBL" id="KAD4586414.1"/>
    </source>
</evidence>
<reference evidence="1 2" key="1">
    <citation type="submission" date="2019-05" db="EMBL/GenBank/DDBJ databases">
        <title>Mikania micrantha, genome provides insights into the molecular mechanism of rapid growth.</title>
        <authorList>
            <person name="Liu B."/>
        </authorList>
    </citation>
    <scope>NUCLEOTIDE SEQUENCE [LARGE SCALE GENOMIC DNA]</scope>
    <source>
        <strain evidence="1">NLD-2019</strain>
        <tissue evidence="1">Leaf</tissue>
    </source>
</reference>
<dbReference type="PANTHER" id="PTHR46168:SF1">
    <property type="entry name" value="ARMADILLO REPEAT ONLY 4"/>
    <property type="match status" value="1"/>
</dbReference>